<evidence type="ECO:0000313" key="2">
    <source>
        <dbReference type="Proteomes" id="UP000494330"/>
    </source>
</evidence>
<gene>
    <name evidence="1" type="ORF">BPA30113_07486</name>
</gene>
<evidence type="ECO:0000313" key="1">
    <source>
        <dbReference type="EMBL" id="VWC48059.1"/>
    </source>
</evidence>
<evidence type="ECO:0008006" key="3">
    <source>
        <dbReference type="Google" id="ProtNLM"/>
    </source>
</evidence>
<dbReference type="Gene3D" id="3.10.450.620">
    <property type="entry name" value="JHP933, nucleotidyltransferase-like core domain"/>
    <property type="match status" value="1"/>
</dbReference>
<dbReference type="InterPro" id="IPR014942">
    <property type="entry name" value="AbiEii"/>
</dbReference>
<name>A0A6P2SP81_9BURK</name>
<organism evidence="1 2">
    <name type="scientific">Burkholderia paludis</name>
    <dbReference type="NCBI Taxonomy" id="1506587"/>
    <lineage>
        <taxon>Bacteria</taxon>
        <taxon>Pseudomonadati</taxon>
        <taxon>Pseudomonadota</taxon>
        <taxon>Betaproteobacteria</taxon>
        <taxon>Burkholderiales</taxon>
        <taxon>Burkholderiaceae</taxon>
        <taxon>Burkholderia</taxon>
        <taxon>Burkholderia cepacia complex</taxon>
    </lineage>
</organism>
<dbReference type="RefSeq" id="WP_034200517.1">
    <property type="nucleotide sequence ID" value="NZ_CADIKE010000074.1"/>
</dbReference>
<dbReference type="Pfam" id="PF08843">
    <property type="entry name" value="AbiEii"/>
    <property type="match status" value="1"/>
</dbReference>
<dbReference type="AlphaFoldDB" id="A0A6P2SP81"/>
<sequence>MKTITIDQRELIDALLAEKDVGGISAAILEKDIHVTDALRALSAIVHEHVQLVFCGGTSLSKAYGIIERMSEDIDLKIVLPPSHGLSDSALRK</sequence>
<accession>A0A6P2SP81</accession>
<proteinExistence type="predicted"/>
<dbReference type="Proteomes" id="UP000494330">
    <property type="component" value="Unassembled WGS sequence"/>
</dbReference>
<reference evidence="1 2" key="1">
    <citation type="submission" date="2019-09" db="EMBL/GenBank/DDBJ databases">
        <authorList>
            <person name="Depoorter E."/>
        </authorList>
    </citation>
    <scope>NUCLEOTIDE SEQUENCE [LARGE SCALE GENOMIC DNA]</scope>
    <source>
        <strain evidence="1">LMG 30113</strain>
    </source>
</reference>
<keyword evidence="2" id="KW-1185">Reference proteome</keyword>
<protein>
    <recommendedName>
        <fullName evidence="3">Nucleotidyl transferase AbiEii/AbiGii toxin family protein</fullName>
    </recommendedName>
</protein>
<dbReference type="EMBL" id="CABVQD010000061">
    <property type="protein sequence ID" value="VWC48059.1"/>
    <property type="molecule type" value="Genomic_DNA"/>
</dbReference>